<evidence type="ECO:0000256" key="1">
    <source>
        <dbReference type="ARBA" id="ARBA00022801"/>
    </source>
</evidence>
<gene>
    <name evidence="2" type="ORF">ACFFLM_22215</name>
</gene>
<name>A0ABV6B4K0_9DEIO</name>
<dbReference type="PANTHER" id="PTHR20935:SF0">
    <property type="entry name" value="SERINE_THREONINE-PROTEIN PHOSPHATASE PGAM5, MITOCHONDRIAL"/>
    <property type="match status" value="1"/>
</dbReference>
<reference evidence="2 3" key="1">
    <citation type="submission" date="2024-09" db="EMBL/GenBank/DDBJ databases">
        <authorList>
            <person name="Sun Q."/>
            <person name="Mori K."/>
        </authorList>
    </citation>
    <scope>NUCLEOTIDE SEQUENCE [LARGE SCALE GENOMIC DNA]</scope>
    <source>
        <strain evidence="2 3">JCM 13503</strain>
    </source>
</reference>
<dbReference type="CDD" id="cd07067">
    <property type="entry name" value="HP_PGM_like"/>
    <property type="match status" value="1"/>
</dbReference>
<evidence type="ECO:0000313" key="2">
    <source>
        <dbReference type="EMBL" id="MFB9994680.1"/>
    </source>
</evidence>
<comment type="caution">
    <text evidence="2">The sequence shown here is derived from an EMBL/GenBank/DDBJ whole genome shotgun (WGS) entry which is preliminary data.</text>
</comment>
<organism evidence="2 3">
    <name type="scientific">Deinococcus oregonensis</name>
    <dbReference type="NCBI Taxonomy" id="1805970"/>
    <lineage>
        <taxon>Bacteria</taxon>
        <taxon>Thermotogati</taxon>
        <taxon>Deinococcota</taxon>
        <taxon>Deinococci</taxon>
        <taxon>Deinococcales</taxon>
        <taxon>Deinococcaceae</taxon>
        <taxon>Deinococcus</taxon>
    </lineage>
</organism>
<dbReference type="InterPro" id="IPR051021">
    <property type="entry name" value="Mito_Ser/Thr_phosphatase"/>
</dbReference>
<dbReference type="PANTHER" id="PTHR20935">
    <property type="entry name" value="PHOSPHOGLYCERATE MUTASE-RELATED"/>
    <property type="match status" value="1"/>
</dbReference>
<dbReference type="Pfam" id="PF00300">
    <property type="entry name" value="His_Phos_1"/>
    <property type="match status" value="2"/>
</dbReference>
<dbReference type="EMBL" id="JBHLYR010000063">
    <property type="protein sequence ID" value="MFB9994680.1"/>
    <property type="molecule type" value="Genomic_DNA"/>
</dbReference>
<dbReference type="Gene3D" id="3.40.50.1240">
    <property type="entry name" value="Phosphoglycerate mutase-like"/>
    <property type="match status" value="1"/>
</dbReference>
<dbReference type="Proteomes" id="UP001589733">
    <property type="component" value="Unassembled WGS sequence"/>
</dbReference>
<keyword evidence="3" id="KW-1185">Reference proteome</keyword>
<keyword evidence="1" id="KW-0378">Hydrolase</keyword>
<dbReference type="SMART" id="SM00855">
    <property type="entry name" value="PGAM"/>
    <property type="match status" value="1"/>
</dbReference>
<dbReference type="InterPro" id="IPR029033">
    <property type="entry name" value="His_PPase_superfam"/>
</dbReference>
<accession>A0ABV6B4K0</accession>
<dbReference type="RefSeq" id="WP_380015860.1">
    <property type="nucleotide sequence ID" value="NZ_JBHLYR010000063.1"/>
</dbReference>
<evidence type="ECO:0000313" key="3">
    <source>
        <dbReference type="Proteomes" id="UP001589733"/>
    </source>
</evidence>
<dbReference type="SUPFAM" id="SSF53254">
    <property type="entry name" value="Phosphoglycerate mutase-like"/>
    <property type="match status" value="1"/>
</dbReference>
<protein>
    <submittedName>
        <fullName evidence="2">Histidine phosphatase family protein</fullName>
    </submittedName>
</protein>
<proteinExistence type="predicted"/>
<sequence length="239" mass="25783">MSELLLVRHGQATPFEADTDQLSALGEAQARAAGIHLASAGLQPTDVICGPLVRQRESARLAHAAAAQLGTGGEWPAISSDPRLAEYDGDGLMQHLAPVLAAQNPEFAALLDAFEQRRDTPERNRHFQRMLEPLTDAYLRGEVTHAEVEAWADFRGRVRSFLRDLLAGPSGRTVLLFTSGGVIGVTVAAVLQAPDASALALNWRVRNASLTRLTYGGGRASLDSFNETGHLTPELQSWR</sequence>
<dbReference type="InterPro" id="IPR013078">
    <property type="entry name" value="His_Pase_superF_clade-1"/>
</dbReference>